<organism evidence="2">
    <name type="scientific">freshwater metagenome</name>
    <dbReference type="NCBI Taxonomy" id="449393"/>
    <lineage>
        <taxon>unclassified sequences</taxon>
        <taxon>metagenomes</taxon>
        <taxon>ecological metagenomes</taxon>
    </lineage>
</organism>
<feature type="transmembrane region" description="Helical" evidence="1">
    <location>
        <begin position="669"/>
        <end position="690"/>
    </location>
</feature>
<evidence type="ECO:0000256" key="1">
    <source>
        <dbReference type="SAM" id="Phobius"/>
    </source>
</evidence>
<keyword evidence="1" id="KW-0812">Transmembrane</keyword>
<evidence type="ECO:0000313" key="2">
    <source>
        <dbReference type="EMBL" id="CAB4570581.1"/>
    </source>
</evidence>
<name>A0A6J6E2H0_9ZZZZ</name>
<sequence>MPGLSPAVALVYPCAKSVRLGPFEALVDKNAPEDCLYRIGVEWRSSKKVFVGGMEFRPAAPDATFTFDPLNAHVHAVGYQVFGSIFGGQLLVDEGVIDWSFQYNPGQNSAPGWAMPVKNDTIKLSTIGKLQGLSGVTSYPKQPVNGFPDYSVVTEDSVKQLVGSVPSLATPDVVFTLDQVGLTAIPAFTISLPSEIIQKVAGLQVEAAVTLQPVERSGALGIALFGRLKLPSVLQGYFGELGVFWPVNGPTRLEKLMVQIPEIDLAVVRFKGIDLRYSVGDDLWAGKITVLFGAGADALGFGGTIRIQNGELKEIGVKVEGLPINIYGVASINTLGGNLRLDPYGIKATTQVGVGPFVPKAGNVAVIDGEIILDTNELLVSGVGTVGKIMVGNLELKGMRVADMKVAYYWDGIASISGNGELYLDTAKQWGVGVALRGSANATDISLGGDATISLGGVRLSATSAVSTKGVIACGIFKGMWFDDVRLGLSKDWTEPAWRLRSDDCNSKEYEVPVAPVNGETGIGGGRNAAGEDTAKKSFTVNVADGQKMVTFAIGGGKNSATVTAPDGTEIEVTGLEQSTQSAPIDARWYVIREPSDSVSYVIFGKPMGGTWTITTSGDAVPTLSTSVVDAKSQPREAMTQTLEPTQVGAPLTALPEDPTTPKEAGDTILETLVVLAVLFAGLGVTLVIMRRRQNAA</sequence>
<proteinExistence type="predicted"/>
<dbReference type="AlphaFoldDB" id="A0A6J6E2H0"/>
<protein>
    <submittedName>
        <fullName evidence="2">Unannotated protein</fullName>
    </submittedName>
</protein>
<keyword evidence="1" id="KW-0472">Membrane</keyword>
<dbReference type="EMBL" id="CAEZTG010000105">
    <property type="protein sequence ID" value="CAB4570581.1"/>
    <property type="molecule type" value="Genomic_DNA"/>
</dbReference>
<keyword evidence="1" id="KW-1133">Transmembrane helix</keyword>
<reference evidence="2" key="1">
    <citation type="submission" date="2020-05" db="EMBL/GenBank/DDBJ databases">
        <authorList>
            <person name="Chiriac C."/>
            <person name="Salcher M."/>
            <person name="Ghai R."/>
            <person name="Kavagutti S V."/>
        </authorList>
    </citation>
    <scope>NUCLEOTIDE SEQUENCE</scope>
</reference>
<gene>
    <name evidence="2" type="ORF">UFOPK1603_01133</name>
</gene>
<accession>A0A6J6E2H0</accession>